<proteinExistence type="inferred from homology"/>
<gene>
    <name evidence="3" type="ORF">MSIMFB_00592</name>
</gene>
<dbReference type="Proteomes" id="UP000554965">
    <property type="component" value="Unassembled WGS sequence"/>
</dbReference>
<dbReference type="InterPro" id="IPR000030">
    <property type="entry name" value="PPE_dom"/>
</dbReference>
<organism evidence="3 4">
    <name type="scientific">Mycobacterium simulans</name>
    <dbReference type="NCBI Taxonomy" id="627089"/>
    <lineage>
        <taxon>Bacteria</taxon>
        <taxon>Bacillati</taxon>
        <taxon>Actinomycetota</taxon>
        <taxon>Actinomycetes</taxon>
        <taxon>Mycobacteriales</taxon>
        <taxon>Mycobacteriaceae</taxon>
        <taxon>Mycobacterium</taxon>
    </lineage>
</organism>
<dbReference type="RefSeq" id="WP_260860931.1">
    <property type="nucleotide sequence ID" value="NZ_OCTY01000002.1"/>
</dbReference>
<feature type="domain" description="PPE" evidence="2">
    <location>
        <begin position="2"/>
        <end position="50"/>
    </location>
</feature>
<dbReference type="EMBL" id="OCTY01000002">
    <property type="protein sequence ID" value="SOJ53089.1"/>
    <property type="molecule type" value="Genomic_DNA"/>
</dbReference>
<evidence type="ECO:0000256" key="1">
    <source>
        <dbReference type="ARBA" id="ARBA00010652"/>
    </source>
</evidence>
<name>A0A7Z7N7Y0_9MYCO</name>
<sequence>MSMASAAAPHLAWMNTTATRSQRTAAQIRSAAGAFEIAFAATVPPPVASQLTGQLSRAHYQRSEDTRLGAGRIDIRGIG</sequence>
<comment type="similarity">
    <text evidence="1">Belongs to the mycobacterial PPE family.</text>
</comment>
<dbReference type="InterPro" id="IPR038332">
    <property type="entry name" value="PPE_sf"/>
</dbReference>
<evidence type="ECO:0000313" key="3">
    <source>
        <dbReference type="EMBL" id="SOJ53089.1"/>
    </source>
</evidence>
<dbReference type="Pfam" id="PF00823">
    <property type="entry name" value="PPE"/>
    <property type="match status" value="1"/>
</dbReference>
<reference evidence="3 4" key="1">
    <citation type="submission" date="2017-10" db="EMBL/GenBank/DDBJ databases">
        <authorList>
            <consortium name="Urmite Genomes"/>
        </authorList>
    </citation>
    <scope>NUCLEOTIDE SEQUENCE [LARGE SCALE GENOMIC DNA]</scope>
    <source>
        <strain evidence="3 4">FB-527</strain>
    </source>
</reference>
<comment type="caution">
    <text evidence="3">The sequence shown here is derived from an EMBL/GenBank/DDBJ whole genome shotgun (WGS) entry which is preliminary data.</text>
</comment>
<dbReference type="Gene3D" id="1.20.1260.20">
    <property type="entry name" value="PPE superfamily"/>
    <property type="match status" value="1"/>
</dbReference>
<accession>A0A7Z7N7Y0</accession>
<dbReference type="SUPFAM" id="SSF140459">
    <property type="entry name" value="PE/PPE dimer-like"/>
    <property type="match status" value="1"/>
</dbReference>
<protein>
    <submittedName>
        <fullName evidence="3">Putative PPE family protein PPE32</fullName>
    </submittedName>
</protein>
<evidence type="ECO:0000313" key="4">
    <source>
        <dbReference type="Proteomes" id="UP000554965"/>
    </source>
</evidence>
<dbReference type="AlphaFoldDB" id="A0A7Z7N7Y0"/>
<evidence type="ECO:0000259" key="2">
    <source>
        <dbReference type="Pfam" id="PF00823"/>
    </source>
</evidence>
<keyword evidence="4" id="KW-1185">Reference proteome</keyword>